<evidence type="ECO:0000259" key="1">
    <source>
        <dbReference type="Pfam" id="PF22749"/>
    </source>
</evidence>
<dbReference type="GO" id="GO:0035197">
    <property type="term" value="F:siRNA binding"/>
    <property type="evidence" value="ECO:0007669"/>
    <property type="project" value="TreeGrafter"/>
</dbReference>
<accession>A0A9W7Y0Z5</accession>
<dbReference type="Proteomes" id="UP001149813">
    <property type="component" value="Unassembled WGS sequence"/>
</dbReference>
<dbReference type="PANTHER" id="PTHR21357">
    <property type="entry name" value="FAM172 FAMILY PROTEIN HOMOLOG CG10038"/>
    <property type="match status" value="1"/>
</dbReference>
<organism evidence="2 3">
    <name type="scientific">Coemansia erecta</name>
    <dbReference type="NCBI Taxonomy" id="147472"/>
    <lineage>
        <taxon>Eukaryota</taxon>
        <taxon>Fungi</taxon>
        <taxon>Fungi incertae sedis</taxon>
        <taxon>Zoopagomycota</taxon>
        <taxon>Kickxellomycotina</taxon>
        <taxon>Kickxellomycetes</taxon>
        <taxon>Kickxellales</taxon>
        <taxon>Kickxellaceae</taxon>
        <taxon>Coemansia</taxon>
    </lineage>
</organism>
<keyword evidence="3" id="KW-1185">Reference proteome</keyword>
<dbReference type="GO" id="GO:0005634">
    <property type="term" value="C:nucleus"/>
    <property type="evidence" value="ECO:0007669"/>
    <property type="project" value="TreeGrafter"/>
</dbReference>
<dbReference type="Pfam" id="PF22749">
    <property type="entry name" value="Arb2"/>
    <property type="match status" value="1"/>
</dbReference>
<dbReference type="InterPro" id="IPR048263">
    <property type="entry name" value="Arb2"/>
</dbReference>
<gene>
    <name evidence="2" type="ORF">LPJ53_003600</name>
</gene>
<evidence type="ECO:0000313" key="2">
    <source>
        <dbReference type="EMBL" id="KAJ1721937.1"/>
    </source>
</evidence>
<comment type="caution">
    <text evidence="2">The sequence shown here is derived from an EMBL/GenBank/DDBJ whole genome shotgun (WGS) entry which is preliminary data.</text>
</comment>
<dbReference type="InterPro" id="IPR053858">
    <property type="entry name" value="Arb2_dom"/>
</dbReference>
<dbReference type="EMBL" id="JANBOJ010000140">
    <property type="protein sequence ID" value="KAJ1721937.1"/>
    <property type="molecule type" value="Genomic_DNA"/>
</dbReference>
<dbReference type="AlphaFoldDB" id="A0A9W7Y0Z5"/>
<evidence type="ECO:0000313" key="3">
    <source>
        <dbReference type="Proteomes" id="UP001149813"/>
    </source>
</evidence>
<name>A0A9W7Y0Z5_9FUNG</name>
<dbReference type="PANTHER" id="PTHR21357:SF4">
    <property type="entry name" value="FAM172 FAMILY PROTEIN HOMOLOG CG10038"/>
    <property type="match status" value="1"/>
</dbReference>
<dbReference type="OrthoDB" id="421951at2759"/>
<sequence>MFVRPKKPVAEVPVRVSLKELGFRFDIRDGLLREIGTQKPYKHEYFGNDKTKNAALYDKLIQTAPRKVALLLESDKDLCMEPIAVPDLNQPHCNIYATPGALSKDCLVVIVNGNGNFCGVWGWNILVKRGLRPGSVIEYARECVKRGFGVLVLNPNENVCGPDGITDTFNTCSRYVTSIEGSETPEDHVGYVWSRIIRESKAEKVVFVAYNTAGIAVTDLLRYDFDRFTKKTVGIAYIDSAHAVFQLGPEHLAWLSMAAKQWESSNEPDGMAILNSRAGCPTVSVSNTTGHREMAPSICMNSVLAYAEQCFERGATIIDTSELSLDESIDDSTLSAIQNIQIVEPLAPDQPSDGYIGWE</sequence>
<proteinExistence type="predicted"/>
<feature type="domain" description="Arb2" evidence="1">
    <location>
        <begin position="17"/>
        <end position="268"/>
    </location>
</feature>
<protein>
    <recommendedName>
        <fullName evidence="1">Arb2 domain-containing protein</fullName>
    </recommendedName>
</protein>
<dbReference type="GO" id="GO:0031048">
    <property type="term" value="P:regulatory ncRNA-mediated heterochromatin formation"/>
    <property type="evidence" value="ECO:0007669"/>
    <property type="project" value="TreeGrafter"/>
</dbReference>
<reference evidence="2" key="1">
    <citation type="submission" date="2022-07" db="EMBL/GenBank/DDBJ databases">
        <title>Phylogenomic reconstructions and comparative analyses of Kickxellomycotina fungi.</title>
        <authorList>
            <person name="Reynolds N.K."/>
            <person name="Stajich J.E."/>
            <person name="Barry K."/>
            <person name="Grigoriev I.V."/>
            <person name="Crous P."/>
            <person name="Smith M.E."/>
        </authorList>
    </citation>
    <scope>NUCLEOTIDE SEQUENCE</scope>
    <source>
        <strain evidence="2">NBRC 32514</strain>
    </source>
</reference>